<evidence type="ECO:0000256" key="1">
    <source>
        <dbReference type="SAM" id="MobiDB-lite"/>
    </source>
</evidence>
<dbReference type="KEGG" id="pgr:PGTG_21430"/>
<dbReference type="VEuPathDB" id="FungiDB:PGTG_21430"/>
<feature type="domain" description="MULE transposase" evidence="2">
    <location>
        <begin position="377"/>
        <end position="431"/>
    </location>
</feature>
<dbReference type="PANTHER" id="PTHR31569:SF4">
    <property type="entry name" value="SWIM-TYPE DOMAIN-CONTAINING PROTEIN"/>
    <property type="match status" value="1"/>
</dbReference>
<proteinExistence type="predicted"/>
<dbReference type="InterPro" id="IPR018289">
    <property type="entry name" value="MULE_transposase_dom"/>
</dbReference>
<dbReference type="OrthoDB" id="2507671at2759"/>
<protein>
    <recommendedName>
        <fullName evidence="2">MULE transposase domain-containing protein</fullName>
    </recommendedName>
</protein>
<dbReference type="HOGENOM" id="CLU_625747_0_0_1"/>
<dbReference type="InterPro" id="IPR052579">
    <property type="entry name" value="Zinc_finger_SWIM"/>
</dbReference>
<dbReference type="InParanoid" id="H6QRA9"/>
<evidence type="ECO:0000259" key="2">
    <source>
        <dbReference type="Pfam" id="PF10551"/>
    </source>
</evidence>
<dbReference type="Proteomes" id="UP000008783">
    <property type="component" value="Unassembled WGS sequence"/>
</dbReference>
<evidence type="ECO:0000313" key="4">
    <source>
        <dbReference type="Proteomes" id="UP000008783"/>
    </source>
</evidence>
<gene>
    <name evidence="3" type="ORF">PGTG_21430</name>
</gene>
<feature type="compositionally biased region" description="Pro residues" evidence="1">
    <location>
        <begin position="148"/>
        <end position="158"/>
    </location>
</feature>
<feature type="region of interest" description="Disordered" evidence="1">
    <location>
        <begin position="133"/>
        <end position="220"/>
    </location>
</feature>
<dbReference type="AlphaFoldDB" id="H6QRA9"/>
<evidence type="ECO:0000313" key="3">
    <source>
        <dbReference type="EMBL" id="EHS63100.1"/>
    </source>
</evidence>
<dbReference type="PANTHER" id="PTHR31569">
    <property type="entry name" value="SWIM-TYPE DOMAIN-CONTAINING PROTEIN"/>
    <property type="match status" value="1"/>
</dbReference>
<feature type="compositionally biased region" description="Polar residues" evidence="1">
    <location>
        <begin position="159"/>
        <end position="179"/>
    </location>
</feature>
<dbReference type="Pfam" id="PF10551">
    <property type="entry name" value="MULE"/>
    <property type="match status" value="1"/>
</dbReference>
<dbReference type="GeneID" id="13540523"/>
<keyword evidence="4" id="KW-1185">Reference proteome</keyword>
<reference evidence="4" key="1">
    <citation type="journal article" date="2011" name="Proc. Natl. Acad. Sci. U.S.A.">
        <title>Obligate biotrophy features unraveled by the genomic analysis of rust fungi.</title>
        <authorList>
            <person name="Duplessis S."/>
            <person name="Cuomo C.A."/>
            <person name="Lin Y.-C."/>
            <person name="Aerts A."/>
            <person name="Tisserant E."/>
            <person name="Veneault-Fourrey C."/>
            <person name="Joly D.L."/>
            <person name="Hacquard S."/>
            <person name="Amselem J."/>
            <person name="Cantarel B.L."/>
            <person name="Chiu R."/>
            <person name="Coutinho P.M."/>
            <person name="Feau N."/>
            <person name="Field M."/>
            <person name="Frey P."/>
            <person name="Gelhaye E."/>
            <person name="Goldberg J."/>
            <person name="Grabherr M.G."/>
            <person name="Kodira C.D."/>
            <person name="Kohler A."/>
            <person name="Kuees U."/>
            <person name="Lindquist E.A."/>
            <person name="Lucas S.M."/>
            <person name="Mago R."/>
            <person name="Mauceli E."/>
            <person name="Morin E."/>
            <person name="Murat C."/>
            <person name="Pangilinan J.L."/>
            <person name="Park R."/>
            <person name="Pearson M."/>
            <person name="Quesneville H."/>
            <person name="Rouhier N."/>
            <person name="Sakthikumar S."/>
            <person name="Salamov A.A."/>
            <person name="Schmutz J."/>
            <person name="Selles B."/>
            <person name="Shapiro H."/>
            <person name="Tanguay P."/>
            <person name="Tuskan G.A."/>
            <person name="Henrissat B."/>
            <person name="Van de Peer Y."/>
            <person name="Rouze P."/>
            <person name="Ellis J.G."/>
            <person name="Dodds P.N."/>
            <person name="Schein J.E."/>
            <person name="Zhong S."/>
            <person name="Hamelin R.C."/>
            <person name="Grigoriev I.V."/>
            <person name="Szabo L.J."/>
            <person name="Martin F."/>
        </authorList>
    </citation>
    <scope>NUCLEOTIDE SEQUENCE [LARGE SCALE GENOMIC DNA]</scope>
    <source>
        <strain evidence="4">CRL 75-36-700-3 / race SCCL</strain>
    </source>
</reference>
<organism evidence="3 4">
    <name type="scientific">Puccinia graminis f. sp. tritici (strain CRL 75-36-700-3 / race SCCL)</name>
    <name type="common">Black stem rust fungus</name>
    <dbReference type="NCBI Taxonomy" id="418459"/>
    <lineage>
        <taxon>Eukaryota</taxon>
        <taxon>Fungi</taxon>
        <taxon>Dikarya</taxon>
        <taxon>Basidiomycota</taxon>
        <taxon>Pucciniomycotina</taxon>
        <taxon>Pucciniomycetes</taxon>
        <taxon>Pucciniales</taxon>
        <taxon>Pucciniaceae</taxon>
        <taxon>Puccinia</taxon>
    </lineage>
</organism>
<sequence length="438" mass="47677">MGLYRLEHHTAGATGVVAHGTGVVHTGEAVAAQEMGVVALRTYFIAKLRTGVVAAAPASGLTLAPGVVVQNTGVVAEKKAVLVKTTGVIESWTTVVNPPDRAELDPSLLAPVGVIIPGTNSKNKLFSRTPATIATPAVKPKETIRPVTGPPERLPPPCQTQGNGNKLLASQANNNTGNNAEEDKPESDLEEKTTTTKKNPTIPPTPAREPHTDIPTPPAATYSKPLILEHSIKTFAWENGFVIVRKRTVPGKSITFKCDRAQIQMKAGEEWNFTELYEQMKKLGDAGLKPAQILQLLKKTHPNQSILATIFTVYSARKKARAEDLRGLSPIVHLNRTLTTDFTSATMVNNSGKILGLFFCHNHSIHLLCHFNYALFLNCTYKTNKYCMPLLHIAGVTGSNKSFSVAFAFLHKETKEYYEWALQSLLNVFTIKDQGSLK</sequence>
<name>H6QRA9_PUCGT</name>
<dbReference type="STRING" id="418459.H6QRA9"/>
<dbReference type="RefSeq" id="XP_003889961.1">
    <property type="nucleotide sequence ID" value="XM_003889912.1"/>
</dbReference>
<dbReference type="EMBL" id="DS178280">
    <property type="protein sequence ID" value="EHS63100.1"/>
    <property type="molecule type" value="Genomic_DNA"/>
</dbReference>
<accession>H6QRA9</accession>